<name>A0A9J6DHI4_RHIMP</name>
<feature type="compositionally biased region" description="Polar residues" evidence="1">
    <location>
        <begin position="1"/>
        <end position="13"/>
    </location>
</feature>
<proteinExistence type="predicted"/>
<dbReference type="Proteomes" id="UP000821866">
    <property type="component" value="Chromosome 7"/>
</dbReference>
<dbReference type="EMBL" id="JABSTU010000009">
    <property type="protein sequence ID" value="KAH8021419.1"/>
    <property type="molecule type" value="Genomic_DNA"/>
</dbReference>
<feature type="region of interest" description="Disordered" evidence="1">
    <location>
        <begin position="515"/>
        <end position="567"/>
    </location>
</feature>
<feature type="compositionally biased region" description="Acidic residues" evidence="1">
    <location>
        <begin position="289"/>
        <end position="301"/>
    </location>
</feature>
<feature type="compositionally biased region" description="Polar residues" evidence="1">
    <location>
        <begin position="515"/>
        <end position="539"/>
    </location>
</feature>
<sequence>MPKTLPSSRNTSPAPVDTPVHRESCRQRGLPPETPTTDAATMTSTQDPVQAPTLSTPIYCTVQNQLMPSPFHGEQHEDVDDWLKVQAGSRGVSLSHLSTESLQVNLPKVSVLLEADTVHTKVPTLFLQASLDADIHDWSSKMYLTADMKLEALYYSEERSTWEPLIEPVMECENSYRPWELVIKVFREQGYSIVSAQDSHSSKLLGGAKDGVSNLGSCGSASTSDDASETEMTVIRKQPFARPKRAMSHKSKESSTLLAIDSDSETDENVLQKITQAFGHLFSDHSSEDNEDESEETEMADNELSAADERPVFLEKGDARDDTQDSSADTALATYILAESRDCLSINVTSTAVQIFFKFWHVRSVSRFFLKSGGSAYAYASNKSCDLTMGSSPPSRLMFRYIWCRQTNGQVTGTAPLPLSFATMFQPAHALQWHFDLPLPLFRTTNIKLWFQESEAALELNSIWLEEFLFEVPDYHLLRDLKCHLTYFEWSSRPYDNLRDAMLQYYGIKHRLPKSDTTVPGSSSCKPPTPRPVQTTSLPTAPGYTGDTDHPAASSGLVTERPAPPGL</sequence>
<evidence type="ECO:0000256" key="1">
    <source>
        <dbReference type="SAM" id="MobiDB-lite"/>
    </source>
</evidence>
<protein>
    <submittedName>
        <fullName evidence="2">Uncharacterized protein</fullName>
    </submittedName>
</protein>
<organism evidence="2 3">
    <name type="scientific">Rhipicephalus microplus</name>
    <name type="common">Cattle tick</name>
    <name type="synonym">Boophilus microplus</name>
    <dbReference type="NCBI Taxonomy" id="6941"/>
    <lineage>
        <taxon>Eukaryota</taxon>
        <taxon>Metazoa</taxon>
        <taxon>Ecdysozoa</taxon>
        <taxon>Arthropoda</taxon>
        <taxon>Chelicerata</taxon>
        <taxon>Arachnida</taxon>
        <taxon>Acari</taxon>
        <taxon>Parasitiformes</taxon>
        <taxon>Ixodida</taxon>
        <taxon>Ixodoidea</taxon>
        <taxon>Ixodidae</taxon>
        <taxon>Rhipicephalinae</taxon>
        <taxon>Rhipicephalus</taxon>
        <taxon>Boophilus</taxon>
    </lineage>
</organism>
<accession>A0A9J6DHI4</accession>
<keyword evidence="3" id="KW-1185">Reference proteome</keyword>
<reference evidence="2" key="2">
    <citation type="submission" date="2021-09" db="EMBL/GenBank/DDBJ databases">
        <authorList>
            <person name="Jia N."/>
            <person name="Wang J."/>
            <person name="Shi W."/>
            <person name="Du L."/>
            <person name="Sun Y."/>
            <person name="Zhan W."/>
            <person name="Jiang J."/>
            <person name="Wang Q."/>
            <person name="Zhang B."/>
            <person name="Ji P."/>
            <person name="Sakyi L.B."/>
            <person name="Cui X."/>
            <person name="Yuan T."/>
            <person name="Jiang B."/>
            <person name="Yang W."/>
            <person name="Lam T.T.-Y."/>
            <person name="Chang Q."/>
            <person name="Ding S."/>
            <person name="Wang X."/>
            <person name="Zhu J."/>
            <person name="Ruan X."/>
            <person name="Zhao L."/>
            <person name="Wei J."/>
            <person name="Que T."/>
            <person name="Du C."/>
            <person name="Cheng J."/>
            <person name="Dai P."/>
            <person name="Han X."/>
            <person name="Huang E."/>
            <person name="Gao Y."/>
            <person name="Liu J."/>
            <person name="Shao H."/>
            <person name="Ye R."/>
            <person name="Li L."/>
            <person name="Wei W."/>
            <person name="Wang X."/>
            <person name="Wang C."/>
            <person name="Huo Q."/>
            <person name="Li W."/>
            <person name="Guo W."/>
            <person name="Chen H."/>
            <person name="Chen S."/>
            <person name="Zhou L."/>
            <person name="Zhou L."/>
            <person name="Ni X."/>
            <person name="Tian J."/>
            <person name="Zhou Y."/>
            <person name="Sheng Y."/>
            <person name="Liu T."/>
            <person name="Pan Y."/>
            <person name="Xia L."/>
            <person name="Li J."/>
            <person name="Zhao F."/>
            <person name="Cao W."/>
        </authorList>
    </citation>
    <scope>NUCLEOTIDE SEQUENCE</scope>
    <source>
        <strain evidence="2">Rmic-2018</strain>
        <tissue evidence="2">Larvae</tissue>
    </source>
</reference>
<feature type="region of interest" description="Disordered" evidence="1">
    <location>
        <begin position="282"/>
        <end position="308"/>
    </location>
</feature>
<reference evidence="2" key="1">
    <citation type="journal article" date="2020" name="Cell">
        <title>Large-Scale Comparative Analyses of Tick Genomes Elucidate Their Genetic Diversity and Vector Capacities.</title>
        <authorList>
            <consortium name="Tick Genome and Microbiome Consortium (TIGMIC)"/>
            <person name="Jia N."/>
            <person name="Wang J."/>
            <person name="Shi W."/>
            <person name="Du L."/>
            <person name="Sun Y."/>
            <person name="Zhan W."/>
            <person name="Jiang J.F."/>
            <person name="Wang Q."/>
            <person name="Zhang B."/>
            <person name="Ji P."/>
            <person name="Bell-Sakyi L."/>
            <person name="Cui X.M."/>
            <person name="Yuan T.T."/>
            <person name="Jiang B.G."/>
            <person name="Yang W.F."/>
            <person name="Lam T.T."/>
            <person name="Chang Q.C."/>
            <person name="Ding S.J."/>
            <person name="Wang X.J."/>
            <person name="Zhu J.G."/>
            <person name="Ruan X.D."/>
            <person name="Zhao L."/>
            <person name="Wei J.T."/>
            <person name="Ye R.Z."/>
            <person name="Que T.C."/>
            <person name="Du C.H."/>
            <person name="Zhou Y.H."/>
            <person name="Cheng J.X."/>
            <person name="Dai P.F."/>
            <person name="Guo W.B."/>
            <person name="Han X.H."/>
            <person name="Huang E.J."/>
            <person name="Li L.F."/>
            <person name="Wei W."/>
            <person name="Gao Y.C."/>
            <person name="Liu J.Z."/>
            <person name="Shao H.Z."/>
            <person name="Wang X."/>
            <person name="Wang C.C."/>
            <person name="Yang T.C."/>
            <person name="Huo Q.B."/>
            <person name="Li W."/>
            <person name="Chen H.Y."/>
            <person name="Chen S.E."/>
            <person name="Zhou L.G."/>
            <person name="Ni X.B."/>
            <person name="Tian J.H."/>
            <person name="Sheng Y."/>
            <person name="Liu T."/>
            <person name="Pan Y.S."/>
            <person name="Xia L.Y."/>
            <person name="Li J."/>
            <person name="Zhao F."/>
            <person name="Cao W.C."/>
        </authorList>
    </citation>
    <scope>NUCLEOTIDE SEQUENCE</scope>
    <source>
        <strain evidence="2">Rmic-2018</strain>
    </source>
</reference>
<evidence type="ECO:0000313" key="2">
    <source>
        <dbReference type="EMBL" id="KAH8021419.1"/>
    </source>
</evidence>
<feature type="region of interest" description="Disordered" evidence="1">
    <location>
        <begin position="1"/>
        <end position="52"/>
    </location>
</feature>
<feature type="compositionally biased region" description="Low complexity" evidence="1">
    <location>
        <begin position="35"/>
        <end position="45"/>
    </location>
</feature>
<gene>
    <name evidence="2" type="ORF">HPB51_015599</name>
</gene>
<evidence type="ECO:0000313" key="3">
    <source>
        <dbReference type="Proteomes" id="UP000821866"/>
    </source>
</evidence>
<dbReference type="AlphaFoldDB" id="A0A9J6DHI4"/>
<comment type="caution">
    <text evidence="2">The sequence shown here is derived from an EMBL/GenBank/DDBJ whole genome shotgun (WGS) entry which is preliminary data.</text>
</comment>